<accession>A0A919SM21</accession>
<dbReference type="Proteomes" id="UP000680865">
    <property type="component" value="Unassembled WGS sequence"/>
</dbReference>
<comment type="caution">
    <text evidence="2">The sequence shown here is derived from an EMBL/GenBank/DDBJ whole genome shotgun (WGS) entry which is preliminary data.</text>
</comment>
<evidence type="ECO:0000313" key="2">
    <source>
        <dbReference type="EMBL" id="GIM73173.1"/>
    </source>
</evidence>
<proteinExistence type="predicted"/>
<organism evidence="2 3">
    <name type="scientific">Winogradskya consettensis</name>
    <dbReference type="NCBI Taxonomy" id="113560"/>
    <lineage>
        <taxon>Bacteria</taxon>
        <taxon>Bacillati</taxon>
        <taxon>Actinomycetota</taxon>
        <taxon>Actinomycetes</taxon>
        <taxon>Micromonosporales</taxon>
        <taxon>Micromonosporaceae</taxon>
        <taxon>Winogradskya</taxon>
    </lineage>
</organism>
<keyword evidence="3" id="KW-1185">Reference proteome</keyword>
<dbReference type="EMBL" id="BOQP01000016">
    <property type="protein sequence ID" value="GIM73173.1"/>
    <property type="molecule type" value="Genomic_DNA"/>
</dbReference>
<reference evidence="2" key="1">
    <citation type="submission" date="2021-03" db="EMBL/GenBank/DDBJ databases">
        <title>Whole genome shotgun sequence of Actinoplanes consettensis NBRC 14913.</title>
        <authorList>
            <person name="Komaki H."/>
            <person name="Tamura T."/>
        </authorList>
    </citation>
    <scope>NUCLEOTIDE SEQUENCE</scope>
    <source>
        <strain evidence="2">NBRC 14913</strain>
    </source>
</reference>
<dbReference type="AlphaFoldDB" id="A0A919SM21"/>
<feature type="region of interest" description="Disordered" evidence="1">
    <location>
        <begin position="1"/>
        <end position="27"/>
    </location>
</feature>
<protein>
    <submittedName>
        <fullName evidence="2">Uncharacterized protein</fullName>
    </submittedName>
</protein>
<name>A0A919SM21_9ACTN</name>
<sequence length="52" mass="5291">MAESPGSGAEVDPVVVDRTTGHPLDDADAYVFTAGPAAGEAMRNRYGPAGSR</sequence>
<gene>
    <name evidence="2" type="ORF">Aco04nite_33990</name>
</gene>
<evidence type="ECO:0000313" key="3">
    <source>
        <dbReference type="Proteomes" id="UP000680865"/>
    </source>
</evidence>
<evidence type="ECO:0000256" key="1">
    <source>
        <dbReference type="SAM" id="MobiDB-lite"/>
    </source>
</evidence>